<dbReference type="EMBL" id="JACOQL010000001">
    <property type="protein sequence ID" value="MBC9246048.1"/>
    <property type="molecule type" value="Genomic_DNA"/>
</dbReference>
<evidence type="ECO:0000313" key="1">
    <source>
        <dbReference type="EMBL" id="MBC9246048.1"/>
    </source>
</evidence>
<name>A0A926G7S0_9RHOB</name>
<accession>A0A926G7S0</accession>
<evidence type="ECO:0000313" key="2">
    <source>
        <dbReference type="Proteomes" id="UP000608594"/>
    </source>
</evidence>
<sequence length="259" mass="28805">MCDDLPLNARPMPEAITPYHNILAMMAQDSLEQFWSAVPGLPAPAATLRRAARNAIDAFHRGKVQEDQLPETFMTSLNPSLRDSADNFIRRILWRDDDPDFGYWQGAISPNQHETNLPPMSPEYAAETMDAYRQDVVKAGRAINGEIEGKVRSTALSDWDMFLHSTYGFCFEAHGEWPESVILASLRHLLRGALFERFLRRSVLTLPLSEQHALGDVVRAEWADLWSDDDVTASSDAVQMPSPGLGAAAAIPDAKDLLS</sequence>
<keyword evidence="2" id="KW-1185">Reference proteome</keyword>
<comment type="caution">
    <text evidence="1">The sequence shown here is derived from an EMBL/GenBank/DDBJ whole genome shotgun (WGS) entry which is preliminary data.</text>
</comment>
<organism evidence="1 2">
    <name type="scientific">Paracoccus amoyensis</name>
    <dbReference type="NCBI Taxonomy" id="2760093"/>
    <lineage>
        <taxon>Bacteria</taxon>
        <taxon>Pseudomonadati</taxon>
        <taxon>Pseudomonadota</taxon>
        <taxon>Alphaproteobacteria</taxon>
        <taxon>Rhodobacterales</taxon>
        <taxon>Paracoccaceae</taxon>
        <taxon>Paracoccus</taxon>
    </lineage>
</organism>
<protein>
    <submittedName>
        <fullName evidence="1">Uncharacterized protein</fullName>
    </submittedName>
</protein>
<reference evidence="1" key="1">
    <citation type="submission" date="2020-08" db="EMBL/GenBank/DDBJ databases">
        <title>Paracoccus amoyensis sp. nov., isolated from the surface seawater at coast of Xiamen, Fujian.</title>
        <authorList>
            <person name="Lyu L."/>
        </authorList>
    </citation>
    <scope>NUCLEOTIDE SEQUENCE</scope>
    <source>
        <strain evidence="1">11-3</strain>
    </source>
</reference>
<gene>
    <name evidence="1" type="ORF">H4P12_04835</name>
</gene>
<proteinExistence type="predicted"/>
<dbReference type="Proteomes" id="UP000608594">
    <property type="component" value="Unassembled WGS sequence"/>
</dbReference>
<dbReference type="AlphaFoldDB" id="A0A926G7S0"/>
<dbReference type="RefSeq" id="WP_187792413.1">
    <property type="nucleotide sequence ID" value="NZ_JACOQL010000001.1"/>
</dbReference>